<feature type="compositionally biased region" description="Polar residues" evidence="3">
    <location>
        <begin position="130"/>
        <end position="148"/>
    </location>
</feature>
<feature type="compositionally biased region" description="Polar residues" evidence="3">
    <location>
        <begin position="605"/>
        <end position="638"/>
    </location>
</feature>
<comment type="caution">
    <text evidence="5">The sequence shown here is derived from an EMBL/GenBank/DDBJ whole genome shotgun (WGS) entry which is preliminary data.</text>
</comment>
<dbReference type="Gene3D" id="2.30.30.40">
    <property type="entry name" value="SH3 Domains"/>
    <property type="match status" value="1"/>
</dbReference>
<protein>
    <recommendedName>
        <fullName evidence="4">SH3 domain-containing protein</fullName>
    </recommendedName>
</protein>
<dbReference type="FunFam" id="3.10.620.30:FF:000005">
    <property type="entry name" value="SH3 domain protein (Cyk3), putative"/>
    <property type="match status" value="1"/>
</dbReference>
<dbReference type="OrthoDB" id="6129702at2759"/>
<name>A0A225B8K1_TALAT</name>
<gene>
    <name evidence="5" type="ORF">UA08_00424</name>
</gene>
<evidence type="ECO:0000259" key="4">
    <source>
        <dbReference type="PROSITE" id="PS50002"/>
    </source>
</evidence>
<feature type="compositionally biased region" description="Low complexity" evidence="3">
    <location>
        <begin position="456"/>
        <end position="476"/>
    </location>
</feature>
<dbReference type="Proteomes" id="UP000214365">
    <property type="component" value="Unassembled WGS sequence"/>
</dbReference>
<proteinExistence type="predicted"/>
<feature type="compositionally biased region" description="Pro residues" evidence="3">
    <location>
        <begin position="262"/>
        <end position="272"/>
    </location>
</feature>
<evidence type="ECO:0000256" key="3">
    <source>
        <dbReference type="SAM" id="MobiDB-lite"/>
    </source>
</evidence>
<feature type="region of interest" description="Disordered" evidence="3">
    <location>
        <begin position="403"/>
        <end position="427"/>
    </location>
</feature>
<dbReference type="SMART" id="SM00460">
    <property type="entry name" value="TGc"/>
    <property type="match status" value="1"/>
</dbReference>
<feature type="compositionally biased region" description="Polar residues" evidence="3">
    <location>
        <begin position="349"/>
        <end position="360"/>
    </location>
</feature>
<evidence type="ECO:0000313" key="5">
    <source>
        <dbReference type="EMBL" id="OKL64419.1"/>
    </source>
</evidence>
<dbReference type="Pfam" id="PF01841">
    <property type="entry name" value="Transglut_core"/>
    <property type="match status" value="1"/>
</dbReference>
<dbReference type="RefSeq" id="XP_020124540.1">
    <property type="nucleotide sequence ID" value="XM_020260229.1"/>
</dbReference>
<feature type="compositionally biased region" description="Polar residues" evidence="3">
    <location>
        <begin position="284"/>
        <end position="294"/>
    </location>
</feature>
<dbReference type="Gene3D" id="3.10.620.30">
    <property type="match status" value="1"/>
</dbReference>
<dbReference type="Pfam" id="PF24584">
    <property type="entry name" value="Ig_CYK3_C"/>
    <property type="match status" value="2"/>
</dbReference>
<feature type="region of interest" description="Disordered" evidence="3">
    <location>
        <begin position="546"/>
        <end position="567"/>
    </location>
</feature>
<feature type="region of interest" description="Disordered" evidence="3">
    <location>
        <begin position="602"/>
        <end position="648"/>
    </location>
</feature>
<organism evidence="5 6">
    <name type="scientific">Talaromyces atroroseus</name>
    <dbReference type="NCBI Taxonomy" id="1441469"/>
    <lineage>
        <taxon>Eukaryota</taxon>
        <taxon>Fungi</taxon>
        <taxon>Dikarya</taxon>
        <taxon>Ascomycota</taxon>
        <taxon>Pezizomycotina</taxon>
        <taxon>Eurotiomycetes</taxon>
        <taxon>Eurotiomycetidae</taxon>
        <taxon>Eurotiales</taxon>
        <taxon>Trichocomaceae</taxon>
        <taxon>Talaromyces</taxon>
        <taxon>Talaromyces sect. Trachyspermi</taxon>
    </lineage>
</organism>
<feature type="compositionally biased region" description="Basic and acidic residues" evidence="3">
    <location>
        <begin position="110"/>
        <end position="129"/>
    </location>
</feature>
<accession>A0A225B8K1</accession>
<dbReference type="FunFam" id="2.30.30.40:FF:000168">
    <property type="entry name" value="SH3 domain protein (Cyk3)"/>
    <property type="match status" value="1"/>
</dbReference>
<dbReference type="InterPro" id="IPR052557">
    <property type="entry name" value="CAP/Cytokinesis_protein"/>
</dbReference>
<feature type="domain" description="SH3" evidence="4">
    <location>
        <begin position="11"/>
        <end position="73"/>
    </location>
</feature>
<dbReference type="SMART" id="SM00326">
    <property type="entry name" value="SH3"/>
    <property type="match status" value="1"/>
</dbReference>
<dbReference type="PROSITE" id="PS50002">
    <property type="entry name" value="SH3"/>
    <property type="match status" value="1"/>
</dbReference>
<dbReference type="GO" id="GO:0110085">
    <property type="term" value="C:mitotic actomyosin contractile ring"/>
    <property type="evidence" value="ECO:0007669"/>
    <property type="project" value="TreeGrafter"/>
</dbReference>
<dbReference type="SUPFAM" id="SSF50044">
    <property type="entry name" value="SH3-domain"/>
    <property type="match status" value="1"/>
</dbReference>
<evidence type="ECO:0000313" key="6">
    <source>
        <dbReference type="Proteomes" id="UP000214365"/>
    </source>
</evidence>
<dbReference type="STRING" id="1441469.A0A225B8K1"/>
<dbReference type="InterPro" id="IPR001452">
    <property type="entry name" value="SH3_domain"/>
</dbReference>
<dbReference type="AlphaFoldDB" id="A0A225B8K1"/>
<evidence type="ECO:0000256" key="1">
    <source>
        <dbReference type="ARBA" id="ARBA00022443"/>
    </source>
</evidence>
<dbReference type="InterPro" id="IPR038765">
    <property type="entry name" value="Papain-like_cys_pep_sf"/>
</dbReference>
<feature type="compositionally biased region" description="Low complexity" evidence="3">
    <location>
        <begin position="190"/>
        <end position="205"/>
    </location>
</feature>
<dbReference type="InterPro" id="IPR036028">
    <property type="entry name" value="SH3-like_dom_sf"/>
</dbReference>
<dbReference type="CDD" id="cd11889">
    <property type="entry name" value="SH3_Cyk3p-like"/>
    <property type="match status" value="1"/>
</dbReference>
<feature type="region of interest" description="Disordered" evidence="3">
    <location>
        <begin position="455"/>
        <end position="476"/>
    </location>
</feature>
<reference evidence="5 6" key="1">
    <citation type="submission" date="2015-06" db="EMBL/GenBank/DDBJ databases">
        <title>Talaromyces atroroseus IBT 11181 draft genome.</title>
        <authorList>
            <person name="Rasmussen K.B."/>
            <person name="Rasmussen S."/>
            <person name="Petersen B."/>
            <person name="Sicheritz-Ponten T."/>
            <person name="Mortensen U.H."/>
            <person name="Thrane U."/>
        </authorList>
    </citation>
    <scope>NUCLEOTIDE SEQUENCE [LARGE SCALE GENOMIC DNA]</scope>
    <source>
        <strain evidence="5 6">IBT 11181</strain>
    </source>
</reference>
<dbReference type="PANTHER" id="PTHR46333:SF2">
    <property type="entry name" value="CYTOKINESIS PROTEIN 3"/>
    <property type="match status" value="1"/>
</dbReference>
<keyword evidence="6" id="KW-1185">Reference proteome</keyword>
<dbReference type="PANTHER" id="PTHR46333">
    <property type="entry name" value="CYTOKINESIS PROTEIN 3"/>
    <property type="match status" value="1"/>
</dbReference>
<dbReference type="InterPro" id="IPR056409">
    <property type="entry name" value="Ig_CYK3_C"/>
</dbReference>
<evidence type="ECO:0000256" key="2">
    <source>
        <dbReference type="PROSITE-ProRule" id="PRU00192"/>
    </source>
</evidence>
<feature type="region of interest" description="Disordered" evidence="3">
    <location>
        <begin position="106"/>
        <end position="238"/>
    </location>
</feature>
<dbReference type="InterPro" id="IPR002931">
    <property type="entry name" value="Transglutaminase-like"/>
</dbReference>
<sequence length="1226" mass="134648">MAPGPPSLPTKFPCWCRAVYSWGGESKRDLGFVEGDLIECLNAGDGSWWMGRLFRDKRMMGLFPSNFVVLLGEDFVPVSRSTTDVLARNDSADSRTVKKQRTVFRKPFQAHKEAVTPGEANRRAKERLSETPSTATSRENTPPRSNIPQRPPRTPATAFRARGTLARSPSRIESPSPAVKARVRSPLPPSHVDSSSQSPSYAVSSDTVPPDVSQQPPVREESPPPPPPPPHRVAVRSQAHRISIPPPAPIEMNDRFTIFAKTPPPDDAPPSPAGFSPGHSPAGQSSIGPGNTPSPLRDAMEDVMTSLQDMGLPRGAPSPSPVPQFSNPWSPDAYDEFRTSSPRPIHARANTSLGFGTNQERNLDDGENVYGNQHSQDQRHQDGPPQFNNYVQRMENRLRQLHNQSDRSVQDDEHDIGPPPPPKQHEYQFRHDSIPASRPQLRGRKSATELSKQFLNRTMTNKSSTTNSSSGVQSTFTADTTSTNTTASLMSGTSAGQFSATSAGSFARHAKWGSFSAERPTTAIDGLNKGIYSDIDRPITPISGISYHSSHNTSRQGAQSAVPWSPSKDINGSPGVFGGLATPKVKKSGFLKRFLDSAKTGAATARSSIQVPQSGRSPSPTKHRFTQSFGSSRNTENTGFRDTELGGNSPIDWVQIRRDVNRASTPSRNERVERAERCQMMDHPVIYSVEELQETAEGDESIDGLPLSDPTNWGAINLGLVDKSARFINNLPPLTNAASLAQGYVCRPYKSDVQRLRAIFTWVSEKIAWEEPVDENEVDLKRVINMKRGSAQEVAFLVKEMCSAVGLHADVIKGYLKSPGELLDLGALSRPNHWWNAILIDGEWRIMDCSLAGPTNPQRSQIVTTTSHHAESWYFLARPLEICYTHIPLHPEEQHICPPISPDVLLALPTVSPAFFKNAMHMPDYDTSFCHLEGLDVLQLRILVPPDVECVAEVEAPAFARDLDGDWFESGDIVRKRAIAQPDWIRGQKRFTVKALLPGDEGQGVLKIYAGKKGLMHSNRDIPHPLAVTLPILHTGENPPYEFLLRHPTPHAQRHDIYVIQPQCGRLAINNTFVFAVRQHPSAPFSKSSSGEIPVDGRASPIMRPSSAMSVVSSSYGGSVASTTSLDAFTANTSIVSSNKSTSNPHREKPAKLAIQSPSGKILRLMRKADHMISTSNNNPDSLTEGTPDGSVWETVIKVGERGVWRGLVLADRSARWCVFCEWECY</sequence>
<dbReference type="GeneID" id="31000179"/>
<dbReference type="EMBL" id="LFMY01000001">
    <property type="protein sequence ID" value="OKL64419.1"/>
    <property type="molecule type" value="Genomic_DNA"/>
</dbReference>
<keyword evidence="1 2" id="KW-0728">SH3 domain</keyword>
<dbReference type="Pfam" id="PF00018">
    <property type="entry name" value="SH3_1"/>
    <property type="match status" value="1"/>
</dbReference>
<dbReference type="GO" id="GO:0140278">
    <property type="term" value="P:mitotic division septum assembly"/>
    <property type="evidence" value="ECO:0007669"/>
    <property type="project" value="TreeGrafter"/>
</dbReference>
<dbReference type="InterPro" id="IPR035553">
    <property type="entry name" value="Cyk3_SH3"/>
</dbReference>
<feature type="compositionally biased region" description="Polar residues" evidence="3">
    <location>
        <begin position="546"/>
        <end position="559"/>
    </location>
</feature>
<feature type="region of interest" description="Disordered" evidence="3">
    <location>
        <begin position="258"/>
        <end position="388"/>
    </location>
</feature>
<feature type="compositionally biased region" description="Low complexity" evidence="3">
    <location>
        <begin position="273"/>
        <end position="283"/>
    </location>
</feature>
<dbReference type="SUPFAM" id="SSF54001">
    <property type="entry name" value="Cysteine proteinases"/>
    <property type="match status" value="1"/>
</dbReference>